<dbReference type="Proteomes" id="UP000284621">
    <property type="component" value="Unassembled WGS sequence"/>
</dbReference>
<dbReference type="OrthoDB" id="1828692at2"/>
<dbReference type="EMBL" id="QRNJ01000015">
    <property type="protein sequence ID" value="RHK40152.1"/>
    <property type="molecule type" value="Genomic_DNA"/>
</dbReference>
<evidence type="ECO:0000313" key="10">
    <source>
        <dbReference type="Proteomes" id="UP000286561"/>
    </source>
</evidence>
<sequence>MTYRELLELYKTGELELEQRKKVEKDIERQEAISDYLYEQEDIPELNDIFEEKAAAEKNNKRNDDIEDIDTKFIEMVNRSIRRAFRRMGLTILAAACVLILFVQFCLPTIVSCFYYNPAKNIGDKDYAISKMSRDMAVYSEVFLPGKRRGSVQVEAKGYGNYNITVNQTSSFTGSLTDVSGEITRGELRYYDNNIFKKPATNVFVYGSIAGKEENTVEENLKYTRKYFDVKDDEEINLCAAGSKEESLKTLQELDERKMYIGYVSLDKIMSYADFKKYVDKQDLAEVWCAVQVAELEKEEEGVVNFQSNIPNIGFVCNPSYNTAIKWDEKKYPNLLPGCETQDMGNEDEWDDPEENLKSESNARQHFVSLLNYLSNQKKFLAMMEKDNSNYTTKELKEMVSYIKKNGIKVYGFTTIADKETLLKLSKQSEVYEIYTEEVR</sequence>
<evidence type="ECO:0000256" key="1">
    <source>
        <dbReference type="SAM" id="Phobius"/>
    </source>
</evidence>
<keyword evidence="1" id="KW-1133">Transmembrane helix</keyword>
<evidence type="ECO:0000313" key="6">
    <source>
        <dbReference type="EMBL" id="RHK40152.1"/>
    </source>
</evidence>
<evidence type="ECO:0000313" key="7">
    <source>
        <dbReference type="Proteomes" id="UP000095390"/>
    </source>
</evidence>
<dbReference type="GeneID" id="75049268"/>
<dbReference type="Proteomes" id="UP000286561">
    <property type="component" value="Unassembled WGS sequence"/>
</dbReference>
<keyword evidence="1" id="KW-0812">Transmembrane</keyword>
<name>A0A173V312_9FIRM</name>
<evidence type="ECO:0000313" key="3">
    <source>
        <dbReference type="EMBL" id="CUN20258.1"/>
    </source>
</evidence>
<dbReference type="RefSeq" id="WP_005345400.1">
    <property type="nucleotide sequence ID" value="NZ_CABJFJ010000013.1"/>
</dbReference>
<dbReference type="Pfam" id="PF13791">
    <property type="entry name" value="Sigma_reg_C"/>
    <property type="match status" value="1"/>
</dbReference>
<dbReference type="Proteomes" id="UP000095390">
    <property type="component" value="Unassembled WGS sequence"/>
</dbReference>
<feature type="transmembrane region" description="Helical" evidence="1">
    <location>
        <begin position="88"/>
        <end position="111"/>
    </location>
</feature>
<gene>
    <name evidence="6" type="ORF">DW068_05455</name>
    <name evidence="5" type="ORF">DW833_11275</name>
    <name evidence="4" type="ORF">DW972_11530</name>
    <name evidence="3" type="ORF">ERS852578_02861</name>
</gene>
<evidence type="ECO:0000313" key="4">
    <source>
        <dbReference type="EMBL" id="RGZ80474.1"/>
    </source>
</evidence>
<evidence type="ECO:0000313" key="8">
    <source>
        <dbReference type="Proteomes" id="UP000283497"/>
    </source>
</evidence>
<protein>
    <recommendedName>
        <fullName evidence="2">Sigma factor regulator C-terminal domain-containing protein</fullName>
    </recommendedName>
</protein>
<accession>A0A173V312</accession>
<proteinExistence type="predicted"/>
<feature type="domain" description="Sigma factor regulator C-terminal" evidence="2">
    <location>
        <begin position="252"/>
        <end position="433"/>
    </location>
</feature>
<dbReference type="EMBL" id="CYYC01000057">
    <property type="protein sequence ID" value="CUN20258.1"/>
    <property type="molecule type" value="Genomic_DNA"/>
</dbReference>
<dbReference type="InterPro" id="IPR025672">
    <property type="entry name" value="Sigma_reg_C_dom"/>
</dbReference>
<evidence type="ECO:0000313" key="9">
    <source>
        <dbReference type="Proteomes" id="UP000284621"/>
    </source>
</evidence>
<reference evidence="8 9" key="2">
    <citation type="submission" date="2018-08" db="EMBL/GenBank/DDBJ databases">
        <title>A genome reference for cultivated species of the human gut microbiota.</title>
        <authorList>
            <person name="Zou Y."/>
            <person name="Xue W."/>
            <person name="Luo G."/>
        </authorList>
    </citation>
    <scope>NUCLEOTIDE SEQUENCE [LARGE SCALE GENOMIC DNA]</scope>
    <source>
        <strain evidence="6 8">AF45-14BH</strain>
        <strain evidence="5 9">AM34-3LB</strain>
        <strain evidence="4 10">AM48-23BH</strain>
    </source>
</reference>
<dbReference type="Proteomes" id="UP000283497">
    <property type="component" value="Unassembled WGS sequence"/>
</dbReference>
<keyword evidence="9" id="KW-1185">Reference proteome</keyword>
<dbReference type="EMBL" id="QSEP01000088">
    <property type="protein sequence ID" value="RGZ80474.1"/>
    <property type="molecule type" value="Genomic_DNA"/>
</dbReference>
<reference evidence="3 7" key="1">
    <citation type="submission" date="2015-09" db="EMBL/GenBank/DDBJ databases">
        <authorList>
            <consortium name="Pathogen Informatics"/>
        </authorList>
    </citation>
    <scope>NUCLEOTIDE SEQUENCE [LARGE SCALE GENOMIC DNA]</scope>
    <source>
        <strain evidence="3 7">2789STDY5834966</strain>
    </source>
</reference>
<dbReference type="EMBL" id="QSID01000013">
    <property type="protein sequence ID" value="RHC62612.1"/>
    <property type="molecule type" value="Genomic_DNA"/>
</dbReference>
<organism evidence="3 7">
    <name type="scientific">Anaerobutyricum hallii</name>
    <dbReference type="NCBI Taxonomy" id="39488"/>
    <lineage>
        <taxon>Bacteria</taxon>
        <taxon>Bacillati</taxon>
        <taxon>Bacillota</taxon>
        <taxon>Clostridia</taxon>
        <taxon>Lachnospirales</taxon>
        <taxon>Lachnospiraceae</taxon>
        <taxon>Anaerobutyricum</taxon>
    </lineage>
</organism>
<evidence type="ECO:0000259" key="2">
    <source>
        <dbReference type="Pfam" id="PF13791"/>
    </source>
</evidence>
<evidence type="ECO:0000313" key="5">
    <source>
        <dbReference type="EMBL" id="RHC62612.1"/>
    </source>
</evidence>
<keyword evidence="1" id="KW-0472">Membrane</keyword>
<dbReference type="AlphaFoldDB" id="A0A173V312"/>